<feature type="compositionally biased region" description="Pro residues" evidence="1">
    <location>
        <begin position="253"/>
        <end position="264"/>
    </location>
</feature>
<sequence>MNRLPLTIWDRIIQHASTPSPPSSDDEDPYYVTPDVPLDAPNAFPYALSAASPLFHAILTRTPAAWQRILVFLDEPFPASTLTLALTRLARAGLKPTEILLTRRGWAEYAARGAAPPLDPFEEDKMLEVMDVLRYHLGEVRSLVIRTISGNALPSILEFSDLCCPHLAVLEMDSLVRGTGRVLPPPPAPAAPAPGPPAPAAPAPSASPSTSASASPPKPSGKGKGKNKATTTPAATPAASTSSCTTSTSTPSPTSPPIATPNPNAPIRLPSLTSLSLTAPNFISLLRHPRWLAFYKTRFVKGVPRFEFLRVSHYDDVDGRDTRAYGRVGVGEVLGRFFEGVRGRGELGGWTARGWDAGDDVCLNESGVGAPGANGSASNGSANGSANGGGKAIDARPVEGLTVVLDRVSGATLNAYLAHIAPYARRATEVAPNRWTHEFVDVAPVVPRRLLSSGYSLSGSGSRSGSECGGSASGKGSGAKGSVTEKVPGDAVVLKSMAEARAVMGVLDLVGEEVFSLWVEGCRGFDDSVLMHLCHRAGCAAAGGGGNGNGECDCARPAKSLRALYLKGTGVSVRGLKTLVDSLNAGYIHDDLDDFESTEDGMGDEEEEEWGKKEWDVKNPGVLMDVEKDMERFYRGVLDPAWEFGEEKDGSGYDDEEEEEEGGKCEIVEGFPKPGESSTGAPSASGAGTGAGVGLGLGGGAVGLGTGLGVGLGGGLGLADELEEEVDDISDSELESVCFGPQVRFVRVEGVEVEEEDVAWFAGRGVRVEVC</sequence>
<proteinExistence type="predicted"/>
<dbReference type="Proteomes" id="UP000541558">
    <property type="component" value="Unassembled WGS sequence"/>
</dbReference>
<feature type="compositionally biased region" description="Pro residues" evidence="1">
    <location>
        <begin position="183"/>
        <end position="202"/>
    </location>
</feature>
<protein>
    <submittedName>
        <fullName evidence="2">Uncharacterized protein</fullName>
    </submittedName>
</protein>
<keyword evidence="3" id="KW-1185">Reference proteome</keyword>
<feature type="compositionally biased region" description="Acidic residues" evidence="1">
    <location>
        <begin position="652"/>
        <end position="661"/>
    </location>
</feature>
<name>A0A8H5BN32_9AGAR</name>
<dbReference type="AlphaFoldDB" id="A0A8H5BN32"/>
<comment type="caution">
    <text evidence="2">The sequence shown here is derived from an EMBL/GenBank/DDBJ whole genome shotgun (WGS) entry which is preliminary data.</text>
</comment>
<reference evidence="2 3" key="1">
    <citation type="journal article" date="2020" name="ISME J.">
        <title>Uncovering the hidden diversity of litter-decomposition mechanisms in mushroom-forming fungi.</title>
        <authorList>
            <person name="Floudas D."/>
            <person name="Bentzer J."/>
            <person name="Ahren D."/>
            <person name="Johansson T."/>
            <person name="Persson P."/>
            <person name="Tunlid A."/>
        </authorList>
    </citation>
    <scope>NUCLEOTIDE SEQUENCE [LARGE SCALE GENOMIC DNA]</scope>
    <source>
        <strain evidence="2 3">CBS 175.51</strain>
    </source>
</reference>
<dbReference type="OrthoDB" id="10432460at2759"/>
<feature type="region of interest" description="Disordered" evidence="1">
    <location>
        <begin position="644"/>
        <end position="686"/>
    </location>
</feature>
<feature type="compositionally biased region" description="Low complexity" evidence="1">
    <location>
        <begin position="229"/>
        <end position="252"/>
    </location>
</feature>
<evidence type="ECO:0000256" key="1">
    <source>
        <dbReference type="SAM" id="MobiDB-lite"/>
    </source>
</evidence>
<feature type="compositionally biased region" description="Low complexity" evidence="1">
    <location>
        <begin position="203"/>
        <end position="215"/>
    </location>
</feature>
<feature type="region of interest" description="Disordered" evidence="1">
    <location>
        <begin position="181"/>
        <end position="265"/>
    </location>
</feature>
<accession>A0A8H5BN32</accession>
<feature type="compositionally biased region" description="Low complexity" evidence="1">
    <location>
        <begin position="456"/>
        <end position="466"/>
    </location>
</feature>
<organism evidence="2 3">
    <name type="scientific">Ephemerocybe angulata</name>
    <dbReference type="NCBI Taxonomy" id="980116"/>
    <lineage>
        <taxon>Eukaryota</taxon>
        <taxon>Fungi</taxon>
        <taxon>Dikarya</taxon>
        <taxon>Basidiomycota</taxon>
        <taxon>Agaricomycotina</taxon>
        <taxon>Agaricomycetes</taxon>
        <taxon>Agaricomycetidae</taxon>
        <taxon>Agaricales</taxon>
        <taxon>Agaricineae</taxon>
        <taxon>Psathyrellaceae</taxon>
        <taxon>Ephemerocybe</taxon>
    </lineage>
</organism>
<dbReference type="EMBL" id="JAACJK010000163">
    <property type="protein sequence ID" value="KAF5326387.1"/>
    <property type="molecule type" value="Genomic_DNA"/>
</dbReference>
<gene>
    <name evidence="2" type="ORF">D9611_000632</name>
</gene>
<feature type="compositionally biased region" description="Gly residues" evidence="1">
    <location>
        <begin position="467"/>
        <end position="479"/>
    </location>
</feature>
<feature type="region of interest" description="Disordered" evidence="1">
    <location>
        <begin position="456"/>
        <end position="483"/>
    </location>
</feature>
<evidence type="ECO:0000313" key="2">
    <source>
        <dbReference type="EMBL" id="KAF5326387.1"/>
    </source>
</evidence>
<evidence type="ECO:0000313" key="3">
    <source>
        <dbReference type="Proteomes" id="UP000541558"/>
    </source>
</evidence>
<dbReference type="PANTHER" id="PTHR40903">
    <property type="entry name" value="GLYCINE-RICH CELL WALL STRUCTURAL PROTEIN 1-LIKE"/>
    <property type="match status" value="1"/>
</dbReference>
<dbReference type="PANTHER" id="PTHR40903:SF1">
    <property type="entry name" value="HYPHALLY REGULATED CELL WALL PROTEIN 3"/>
    <property type="match status" value="1"/>
</dbReference>